<gene>
    <name evidence="3" type="ORF">FHE65_21125</name>
    <name evidence="2" type="ORF">FHE65_29990</name>
</gene>
<evidence type="ECO:0000313" key="3">
    <source>
        <dbReference type="EMBL" id="TNC42424.1"/>
    </source>
</evidence>
<dbReference type="InterPro" id="IPR037523">
    <property type="entry name" value="VOC_core"/>
</dbReference>
<dbReference type="Gene3D" id="3.10.180.10">
    <property type="entry name" value="2,3-Dihydroxybiphenyl 1,2-Dioxygenase, domain 1"/>
    <property type="match status" value="1"/>
</dbReference>
<comment type="caution">
    <text evidence="3">The sequence shown here is derived from an EMBL/GenBank/DDBJ whole genome shotgun (WGS) entry which is preliminary data.</text>
</comment>
<dbReference type="OrthoDB" id="1645442at2"/>
<dbReference type="Pfam" id="PF18029">
    <property type="entry name" value="Glyoxalase_6"/>
    <property type="match status" value="1"/>
</dbReference>
<accession>A0A5C4MKX2</accession>
<dbReference type="PANTHER" id="PTHR35908:SF1">
    <property type="entry name" value="CONSERVED PROTEIN"/>
    <property type="match status" value="1"/>
</dbReference>
<protein>
    <submittedName>
        <fullName evidence="3">VOC family protein</fullName>
    </submittedName>
</protein>
<dbReference type="Proteomes" id="UP000306740">
    <property type="component" value="Unassembled WGS sequence"/>
</dbReference>
<name>A0A5C4MKX2_9ACTN</name>
<evidence type="ECO:0000313" key="2">
    <source>
        <dbReference type="EMBL" id="TNC32846.1"/>
    </source>
</evidence>
<proteinExistence type="predicted"/>
<dbReference type="InterPro" id="IPR041581">
    <property type="entry name" value="Glyoxalase_6"/>
</dbReference>
<dbReference type="EMBL" id="VDFR01000096">
    <property type="protein sequence ID" value="TNC42424.1"/>
    <property type="molecule type" value="Genomic_DNA"/>
</dbReference>
<evidence type="ECO:0000259" key="1">
    <source>
        <dbReference type="PROSITE" id="PS51819"/>
    </source>
</evidence>
<dbReference type="EMBL" id="VDFR01000185">
    <property type="protein sequence ID" value="TNC32846.1"/>
    <property type="molecule type" value="Genomic_DNA"/>
</dbReference>
<organism evidence="3 4">
    <name type="scientific">Mumia zhuanghuii</name>
    <dbReference type="NCBI Taxonomy" id="2585211"/>
    <lineage>
        <taxon>Bacteria</taxon>
        <taxon>Bacillati</taxon>
        <taxon>Actinomycetota</taxon>
        <taxon>Actinomycetes</taxon>
        <taxon>Propionibacteriales</taxon>
        <taxon>Nocardioidaceae</taxon>
        <taxon>Mumia</taxon>
    </lineage>
</organism>
<sequence>MAHTQETDPYEEAAAADRPFIAQVVLDCPHPRPLAEFYRELLGYTYRPGDEPPAAGEPERNGDEWLVLRSPGGAGRDGRSLAFQRNADHRPAEWSAEEPLSPGGQRQMLHLDMVVPGTDALVRQRERALALGASLLFDRFDDEEEPLFVFADPAGHPFCIFVG</sequence>
<dbReference type="CDD" id="cd06587">
    <property type="entry name" value="VOC"/>
    <property type="match status" value="1"/>
</dbReference>
<dbReference type="AlphaFoldDB" id="A0A5C4MKX2"/>
<reference evidence="3 4" key="1">
    <citation type="submission" date="2019-05" db="EMBL/GenBank/DDBJ databases">
        <title>Mumia sp. nov., isolated from the intestinal contents of plateau pika (Ochotona curzoniae) in the Qinghai-Tibet plateau of China.</title>
        <authorList>
            <person name="Tian Z."/>
        </authorList>
    </citation>
    <scope>NUCLEOTIDE SEQUENCE [LARGE SCALE GENOMIC DNA]</scope>
    <source>
        <strain evidence="4">527</strain>
        <strain evidence="3">Z527</strain>
    </source>
</reference>
<feature type="domain" description="VOC" evidence="1">
    <location>
        <begin position="20"/>
        <end position="163"/>
    </location>
</feature>
<dbReference type="PROSITE" id="PS51819">
    <property type="entry name" value="VOC"/>
    <property type="match status" value="1"/>
</dbReference>
<dbReference type="RefSeq" id="WP_139106558.1">
    <property type="nucleotide sequence ID" value="NZ_VDFR01000096.1"/>
</dbReference>
<dbReference type="SUPFAM" id="SSF54593">
    <property type="entry name" value="Glyoxalase/Bleomycin resistance protein/Dihydroxybiphenyl dioxygenase"/>
    <property type="match status" value="1"/>
</dbReference>
<evidence type="ECO:0000313" key="4">
    <source>
        <dbReference type="Proteomes" id="UP000306740"/>
    </source>
</evidence>
<dbReference type="InterPro" id="IPR029068">
    <property type="entry name" value="Glyas_Bleomycin-R_OHBP_Dase"/>
</dbReference>
<dbReference type="PANTHER" id="PTHR35908">
    <property type="entry name" value="HYPOTHETICAL FUSION PROTEIN"/>
    <property type="match status" value="1"/>
</dbReference>